<keyword evidence="15" id="KW-1185">Reference proteome</keyword>
<dbReference type="SMART" id="SM00387">
    <property type="entry name" value="HATPase_c"/>
    <property type="match status" value="1"/>
</dbReference>
<dbReference type="InterPro" id="IPR036097">
    <property type="entry name" value="HisK_dim/P_sf"/>
</dbReference>
<evidence type="ECO:0000256" key="10">
    <source>
        <dbReference type="ARBA" id="ARBA00023136"/>
    </source>
</evidence>
<accession>A0A0B2ANS3</accession>
<evidence type="ECO:0000256" key="6">
    <source>
        <dbReference type="ARBA" id="ARBA00022692"/>
    </source>
</evidence>
<dbReference type="CDD" id="cd00075">
    <property type="entry name" value="HATPase"/>
    <property type="match status" value="1"/>
</dbReference>
<dbReference type="Gene3D" id="3.30.565.10">
    <property type="entry name" value="Histidine kinase-like ATPase, C-terminal domain"/>
    <property type="match status" value="1"/>
</dbReference>
<evidence type="ECO:0000256" key="4">
    <source>
        <dbReference type="ARBA" id="ARBA00022553"/>
    </source>
</evidence>
<dbReference type="InterPro" id="IPR036890">
    <property type="entry name" value="HATPase_C_sf"/>
</dbReference>
<dbReference type="SUPFAM" id="SSF55874">
    <property type="entry name" value="ATPase domain of HSP90 chaperone/DNA topoisomerase II/histidine kinase"/>
    <property type="match status" value="1"/>
</dbReference>
<evidence type="ECO:0000256" key="8">
    <source>
        <dbReference type="ARBA" id="ARBA00022989"/>
    </source>
</evidence>
<dbReference type="PRINTS" id="PR00344">
    <property type="entry name" value="BCTRLSENSOR"/>
</dbReference>
<dbReference type="Gene3D" id="6.10.340.10">
    <property type="match status" value="1"/>
</dbReference>
<comment type="caution">
    <text evidence="14">The sequence shown here is derived from an EMBL/GenBank/DDBJ whole genome shotgun (WGS) entry which is preliminary data.</text>
</comment>
<gene>
    <name evidence="14" type="ORF">LK10_08785</name>
</gene>
<keyword evidence="6 11" id="KW-0812">Transmembrane</keyword>
<evidence type="ECO:0000256" key="2">
    <source>
        <dbReference type="ARBA" id="ARBA00004236"/>
    </source>
</evidence>
<evidence type="ECO:0000256" key="3">
    <source>
        <dbReference type="ARBA" id="ARBA00012438"/>
    </source>
</evidence>
<dbReference type="Pfam" id="PF00512">
    <property type="entry name" value="HisKA"/>
    <property type="match status" value="1"/>
</dbReference>
<dbReference type="InterPro" id="IPR005467">
    <property type="entry name" value="His_kinase_dom"/>
</dbReference>
<dbReference type="SMART" id="SM00388">
    <property type="entry name" value="HisKA"/>
    <property type="match status" value="1"/>
</dbReference>
<evidence type="ECO:0000256" key="11">
    <source>
        <dbReference type="SAM" id="Phobius"/>
    </source>
</evidence>
<evidence type="ECO:0000256" key="5">
    <source>
        <dbReference type="ARBA" id="ARBA00022679"/>
    </source>
</evidence>
<dbReference type="GO" id="GO:0005886">
    <property type="term" value="C:plasma membrane"/>
    <property type="evidence" value="ECO:0007669"/>
    <property type="project" value="UniProtKB-SubCell"/>
</dbReference>
<proteinExistence type="predicted"/>
<dbReference type="Pfam" id="PF02518">
    <property type="entry name" value="HATPase_c"/>
    <property type="match status" value="1"/>
</dbReference>
<name>A0A0B2ANS3_9MICC</name>
<dbReference type="InterPro" id="IPR003660">
    <property type="entry name" value="HAMP_dom"/>
</dbReference>
<keyword evidence="7" id="KW-0418">Kinase</keyword>
<keyword evidence="5" id="KW-0808">Transferase</keyword>
<dbReference type="OrthoDB" id="3190394at2"/>
<dbReference type="InterPro" id="IPR050428">
    <property type="entry name" value="TCS_sensor_his_kinase"/>
</dbReference>
<dbReference type="Gene3D" id="1.10.287.130">
    <property type="match status" value="1"/>
</dbReference>
<protein>
    <recommendedName>
        <fullName evidence="3">histidine kinase</fullName>
        <ecNumber evidence="3">2.7.13.3</ecNumber>
    </recommendedName>
</protein>
<dbReference type="RefSeq" id="WP_043122464.1">
    <property type="nucleotide sequence ID" value="NZ_JTDL01000098.1"/>
</dbReference>
<evidence type="ECO:0000259" key="13">
    <source>
        <dbReference type="PROSITE" id="PS50885"/>
    </source>
</evidence>
<dbReference type="SUPFAM" id="SSF47384">
    <property type="entry name" value="Homodimeric domain of signal transducing histidine kinase"/>
    <property type="match status" value="1"/>
</dbReference>
<keyword evidence="4" id="KW-0597">Phosphoprotein</keyword>
<dbReference type="PROSITE" id="PS50885">
    <property type="entry name" value="HAMP"/>
    <property type="match status" value="1"/>
</dbReference>
<dbReference type="PROSITE" id="PS50109">
    <property type="entry name" value="HIS_KIN"/>
    <property type="match status" value="1"/>
</dbReference>
<feature type="domain" description="HAMP" evidence="13">
    <location>
        <begin position="172"/>
        <end position="224"/>
    </location>
</feature>
<dbReference type="PANTHER" id="PTHR45436">
    <property type="entry name" value="SENSOR HISTIDINE KINASE YKOH"/>
    <property type="match status" value="1"/>
</dbReference>
<evidence type="ECO:0000256" key="7">
    <source>
        <dbReference type="ARBA" id="ARBA00022777"/>
    </source>
</evidence>
<dbReference type="InterPro" id="IPR003594">
    <property type="entry name" value="HATPase_dom"/>
</dbReference>
<evidence type="ECO:0000259" key="12">
    <source>
        <dbReference type="PROSITE" id="PS50109"/>
    </source>
</evidence>
<evidence type="ECO:0000256" key="1">
    <source>
        <dbReference type="ARBA" id="ARBA00000085"/>
    </source>
</evidence>
<keyword evidence="10 11" id="KW-0472">Membrane</keyword>
<feature type="transmembrane region" description="Helical" evidence="11">
    <location>
        <begin position="152"/>
        <end position="175"/>
    </location>
</feature>
<dbReference type="InterPro" id="IPR004358">
    <property type="entry name" value="Sig_transdc_His_kin-like_C"/>
</dbReference>
<comment type="catalytic activity">
    <reaction evidence="1">
        <text>ATP + protein L-histidine = ADP + protein N-phospho-L-histidine.</text>
        <dbReference type="EC" id="2.7.13.3"/>
    </reaction>
</comment>
<dbReference type="AlphaFoldDB" id="A0A0B2ANS3"/>
<organism evidence="14 15">
    <name type="scientific">Sinomonas humi</name>
    <dbReference type="NCBI Taxonomy" id="1338436"/>
    <lineage>
        <taxon>Bacteria</taxon>
        <taxon>Bacillati</taxon>
        <taxon>Actinomycetota</taxon>
        <taxon>Actinomycetes</taxon>
        <taxon>Micrococcales</taxon>
        <taxon>Micrococcaceae</taxon>
        <taxon>Sinomonas</taxon>
    </lineage>
</organism>
<dbReference type="PANTHER" id="PTHR45436:SF5">
    <property type="entry name" value="SENSOR HISTIDINE KINASE TRCS"/>
    <property type="match status" value="1"/>
</dbReference>
<evidence type="ECO:0000313" key="15">
    <source>
        <dbReference type="Proteomes" id="UP000030982"/>
    </source>
</evidence>
<dbReference type="CDD" id="cd00082">
    <property type="entry name" value="HisKA"/>
    <property type="match status" value="1"/>
</dbReference>
<dbReference type="EC" id="2.7.13.3" evidence="3"/>
<sequence>MRKWLRSLYARVTLVTAAVAAVATLVAGLVGAQLIRSAAVDQARASLARQAQALSVSGSVTNLASLRELAVGEAGRIALVSPDGTVSGAGRKYVSRAAVSKVLSGGSFSQTETVSGTPVVVEARPLSGGGGLALVEPVSAVNQAAGPLVARLLWALLIGFACAVAGGALVASWVARPLVHVAGAARQLAGGERGVAVDGGGPAEVEQVAHALGALDASLTASEGRQREFLLSVSHEMRTPLTALRGYAEALADEMIPAEDIPRVGQTLGAEAGRLDHFVSDLLELARLEADDFRVDLQPVDAAAILPAVVEAWRAVAETAGVVLRAEVPAPLPVVTDARRLRQLLDGLVENALRVAPVGAPVVLAGRWEGAGVVLEVRDGGPGLSEDDLAHAFERGALHSRYQGERPVGTGLGLSIAQRLAGRLGGELAAGRAPEGGACFAVRLPAGG</sequence>
<dbReference type="FunFam" id="1.10.287.130:FF:000001">
    <property type="entry name" value="Two-component sensor histidine kinase"/>
    <property type="match status" value="1"/>
</dbReference>
<reference evidence="14 15" key="1">
    <citation type="submission" date="2014-09" db="EMBL/GenBank/DDBJ databases">
        <title>Genome sequence of Sinomonas sp. MUSC 117.</title>
        <authorList>
            <person name="Lee L.-H."/>
        </authorList>
    </citation>
    <scope>NUCLEOTIDE SEQUENCE [LARGE SCALE GENOMIC DNA]</scope>
    <source>
        <strain evidence="14 15">MUSC 117</strain>
    </source>
</reference>
<keyword evidence="8 11" id="KW-1133">Transmembrane helix</keyword>
<evidence type="ECO:0000313" key="14">
    <source>
        <dbReference type="EMBL" id="KHL03513.1"/>
    </source>
</evidence>
<dbReference type="InterPro" id="IPR003661">
    <property type="entry name" value="HisK_dim/P_dom"/>
</dbReference>
<feature type="domain" description="Histidine kinase" evidence="12">
    <location>
        <begin position="232"/>
        <end position="448"/>
    </location>
</feature>
<dbReference type="GO" id="GO:0000155">
    <property type="term" value="F:phosphorelay sensor kinase activity"/>
    <property type="evidence" value="ECO:0007669"/>
    <property type="project" value="InterPro"/>
</dbReference>
<comment type="subcellular location">
    <subcellularLocation>
        <location evidence="2">Cell membrane</location>
    </subcellularLocation>
</comment>
<keyword evidence="9" id="KW-0902">Two-component regulatory system</keyword>
<dbReference type="Proteomes" id="UP000030982">
    <property type="component" value="Unassembled WGS sequence"/>
</dbReference>
<dbReference type="STRING" id="1338436.LK10_08785"/>
<evidence type="ECO:0000256" key="9">
    <source>
        <dbReference type="ARBA" id="ARBA00023012"/>
    </source>
</evidence>
<dbReference type="EMBL" id="JTDL01000098">
    <property type="protein sequence ID" value="KHL03513.1"/>
    <property type="molecule type" value="Genomic_DNA"/>
</dbReference>